<comment type="subcellular location">
    <subcellularLocation>
        <location evidence="1">Cytoplasm</location>
    </subcellularLocation>
</comment>
<evidence type="ECO:0000256" key="7">
    <source>
        <dbReference type="ARBA" id="ARBA00022741"/>
    </source>
</evidence>
<evidence type="ECO:0000256" key="2">
    <source>
        <dbReference type="ARBA" id="ARBA00006703"/>
    </source>
</evidence>
<dbReference type="PANTHER" id="PTHR11538:SF40">
    <property type="entry name" value="PHENYLALANINE--TRNA LIGASE ALPHA SUBUNIT"/>
    <property type="match status" value="1"/>
</dbReference>
<dbReference type="Pfam" id="PF01409">
    <property type="entry name" value="tRNA-synt_2d"/>
    <property type="match status" value="2"/>
</dbReference>
<dbReference type="SUPFAM" id="SSF55681">
    <property type="entry name" value="Class II aaRS and biotin synthetases"/>
    <property type="match status" value="1"/>
</dbReference>
<dbReference type="Pfam" id="PF18553">
    <property type="entry name" value="PheRS_DBD3"/>
    <property type="match status" value="1"/>
</dbReference>
<dbReference type="FunFam" id="1.10.10.2330:FF:000002">
    <property type="entry name" value="Phenylalanyl-tRNA synthetase alpha chain"/>
    <property type="match status" value="1"/>
</dbReference>
<evidence type="ECO:0000259" key="13">
    <source>
        <dbReference type="PROSITE" id="PS50862"/>
    </source>
</evidence>
<keyword evidence="5 14" id="KW-0436">Ligase</keyword>
<feature type="domain" description="Aminoacyl-transfer RNA synthetases class-II family profile" evidence="13">
    <location>
        <begin position="393"/>
        <end position="529"/>
    </location>
</feature>
<dbReference type="PANTHER" id="PTHR11538">
    <property type="entry name" value="PHENYLALANYL-TRNA SYNTHETASE"/>
    <property type="match status" value="1"/>
</dbReference>
<evidence type="ECO:0000256" key="10">
    <source>
        <dbReference type="ARBA" id="ARBA00022917"/>
    </source>
</evidence>
<dbReference type="Gene3D" id="3.30.1370.240">
    <property type="match status" value="1"/>
</dbReference>
<dbReference type="AlphaFoldDB" id="A0A9P5TCE4"/>
<keyword evidence="8" id="KW-0067">ATP-binding</keyword>
<evidence type="ECO:0000256" key="5">
    <source>
        <dbReference type="ARBA" id="ARBA00022598"/>
    </source>
</evidence>
<dbReference type="FunFam" id="1.10.10.2320:FF:000001">
    <property type="entry name" value="phenylalanine--tRNA ligase alpha subunit"/>
    <property type="match status" value="1"/>
</dbReference>
<dbReference type="Gene3D" id="1.10.10.2330">
    <property type="match status" value="1"/>
</dbReference>
<dbReference type="Gene3D" id="3.30.930.10">
    <property type="entry name" value="Bira Bifunctional Protein, Domain 2"/>
    <property type="match status" value="1"/>
</dbReference>
<evidence type="ECO:0000256" key="1">
    <source>
        <dbReference type="ARBA" id="ARBA00004496"/>
    </source>
</evidence>
<keyword evidence="10" id="KW-0648">Protein biosynthesis</keyword>
<protein>
    <recommendedName>
        <fullName evidence="3">phenylalanine--tRNA ligase</fullName>
        <ecNumber evidence="3">6.1.1.20</ecNumber>
    </recommendedName>
    <alternativeName>
        <fullName evidence="12">Phenylalanyl-tRNA synthetase alpha subunit</fullName>
    </alternativeName>
</protein>
<evidence type="ECO:0000256" key="9">
    <source>
        <dbReference type="ARBA" id="ARBA00022842"/>
    </source>
</evidence>
<organism evidence="14 15">
    <name type="scientific">Russula ochroleuca</name>
    <dbReference type="NCBI Taxonomy" id="152965"/>
    <lineage>
        <taxon>Eukaryota</taxon>
        <taxon>Fungi</taxon>
        <taxon>Dikarya</taxon>
        <taxon>Basidiomycota</taxon>
        <taxon>Agaricomycotina</taxon>
        <taxon>Agaricomycetes</taxon>
        <taxon>Russulales</taxon>
        <taxon>Russulaceae</taxon>
        <taxon>Russula</taxon>
    </lineage>
</organism>
<keyword evidence="15" id="KW-1185">Reference proteome</keyword>
<dbReference type="GO" id="GO:0006432">
    <property type="term" value="P:phenylalanyl-tRNA aminoacylation"/>
    <property type="evidence" value="ECO:0007669"/>
    <property type="project" value="TreeGrafter"/>
</dbReference>
<dbReference type="GO" id="GO:0004826">
    <property type="term" value="F:phenylalanine-tRNA ligase activity"/>
    <property type="evidence" value="ECO:0007669"/>
    <property type="project" value="UniProtKB-EC"/>
</dbReference>
<reference evidence="14" key="2">
    <citation type="journal article" date="2020" name="Nat. Commun.">
        <title>Large-scale genome sequencing of mycorrhizal fungi provides insights into the early evolution of symbiotic traits.</title>
        <authorList>
            <person name="Miyauchi S."/>
            <person name="Kiss E."/>
            <person name="Kuo A."/>
            <person name="Drula E."/>
            <person name="Kohler A."/>
            <person name="Sanchez-Garcia M."/>
            <person name="Morin E."/>
            <person name="Andreopoulos B."/>
            <person name="Barry K.W."/>
            <person name="Bonito G."/>
            <person name="Buee M."/>
            <person name="Carver A."/>
            <person name="Chen C."/>
            <person name="Cichocki N."/>
            <person name="Clum A."/>
            <person name="Culley D."/>
            <person name="Crous P.W."/>
            <person name="Fauchery L."/>
            <person name="Girlanda M."/>
            <person name="Hayes R.D."/>
            <person name="Keri Z."/>
            <person name="LaButti K."/>
            <person name="Lipzen A."/>
            <person name="Lombard V."/>
            <person name="Magnuson J."/>
            <person name="Maillard F."/>
            <person name="Murat C."/>
            <person name="Nolan M."/>
            <person name="Ohm R.A."/>
            <person name="Pangilinan J."/>
            <person name="Pereira M.F."/>
            <person name="Perotto S."/>
            <person name="Peter M."/>
            <person name="Pfister S."/>
            <person name="Riley R."/>
            <person name="Sitrit Y."/>
            <person name="Stielow J.B."/>
            <person name="Szollosi G."/>
            <person name="Zifcakova L."/>
            <person name="Stursova M."/>
            <person name="Spatafora J.W."/>
            <person name="Tedersoo L."/>
            <person name="Vaario L.M."/>
            <person name="Yamada A."/>
            <person name="Yan M."/>
            <person name="Wang P."/>
            <person name="Xu J."/>
            <person name="Bruns T."/>
            <person name="Baldrian P."/>
            <person name="Vilgalys R."/>
            <person name="Dunand C."/>
            <person name="Henrissat B."/>
            <person name="Grigoriev I.V."/>
            <person name="Hibbett D."/>
            <person name="Nagy L.G."/>
            <person name="Martin F.M."/>
        </authorList>
    </citation>
    <scope>NUCLEOTIDE SEQUENCE</scope>
    <source>
        <strain evidence="14">Prilba</strain>
    </source>
</reference>
<dbReference type="GO" id="GO:0046872">
    <property type="term" value="F:metal ion binding"/>
    <property type="evidence" value="ECO:0007669"/>
    <property type="project" value="UniProtKB-KW"/>
</dbReference>
<evidence type="ECO:0000313" key="14">
    <source>
        <dbReference type="EMBL" id="KAF8484920.1"/>
    </source>
</evidence>
<evidence type="ECO:0000256" key="3">
    <source>
        <dbReference type="ARBA" id="ARBA00012814"/>
    </source>
</evidence>
<comment type="caution">
    <text evidence="14">The sequence shown here is derived from an EMBL/GenBank/DDBJ whole genome shotgun (WGS) entry which is preliminary data.</text>
</comment>
<evidence type="ECO:0000256" key="11">
    <source>
        <dbReference type="ARBA" id="ARBA00023146"/>
    </source>
</evidence>
<dbReference type="GO" id="GO:0000049">
    <property type="term" value="F:tRNA binding"/>
    <property type="evidence" value="ECO:0007669"/>
    <property type="project" value="InterPro"/>
</dbReference>
<evidence type="ECO:0000256" key="8">
    <source>
        <dbReference type="ARBA" id="ARBA00022840"/>
    </source>
</evidence>
<sequence length="541" mass="60322">MAESLQQLILDHLDTHGSLSDSRNLTSAATDPDAQISILGALNSLLSREMIHYESHETLSHVLTPEGIQIALQGSHEARVWAALPTKGAGSPITPAVLKKTIGDEAAKVGQGRAFKNGWIAKDGDGLVKAVSSIEDTTQRELREVESTGTLFAGEKSLADLRKRKLAVQKRGQWFTVHKGPNFSTSIAKPETDLTVDMLTSCVCSFFPYLKPPDSPSYSGAWKSAQFKKYNFEAEGIYPNGGALHPLLKVREEMRNIFLEMGFAEMPTSSFVESGFWCFDALFVPQQHPARELQDTFYLSDPVKSLSPPRDYYERISRVHEHGGYGSVGYRAPWSDAESHKLLLRTHTTASSAHMLYKLAARCRGETPKDGEVYDVGVTPGRAECESSDGFRPAKLFSIDRVFRNETMDATHLAEFHQVEGVVADRGLTLADLIGFMRVFFKKMGIENIRFKPAYNPYTEPSLEIFAFHPMLNKWVEVGNSGMFRPEMLEPMGFPKDVHVHGWGISLERPTMIRYGINNIRTLVGHKVPIENVEKSPAVRF</sequence>
<evidence type="ECO:0000256" key="4">
    <source>
        <dbReference type="ARBA" id="ARBA00022490"/>
    </source>
</evidence>
<evidence type="ECO:0000256" key="6">
    <source>
        <dbReference type="ARBA" id="ARBA00022723"/>
    </source>
</evidence>
<keyword evidence="6" id="KW-0479">Metal-binding</keyword>
<dbReference type="OrthoDB" id="238316at2759"/>
<dbReference type="InterPro" id="IPR040725">
    <property type="entry name" value="PheRS_DBD3"/>
</dbReference>
<reference evidence="14" key="1">
    <citation type="submission" date="2019-10" db="EMBL/GenBank/DDBJ databases">
        <authorList>
            <consortium name="DOE Joint Genome Institute"/>
            <person name="Kuo A."/>
            <person name="Miyauchi S."/>
            <person name="Kiss E."/>
            <person name="Drula E."/>
            <person name="Kohler A."/>
            <person name="Sanchez-Garcia M."/>
            <person name="Andreopoulos B."/>
            <person name="Barry K.W."/>
            <person name="Bonito G."/>
            <person name="Buee M."/>
            <person name="Carver A."/>
            <person name="Chen C."/>
            <person name="Cichocki N."/>
            <person name="Clum A."/>
            <person name="Culley D."/>
            <person name="Crous P.W."/>
            <person name="Fauchery L."/>
            <person name="Girlanda M."/>
            <person name="Hayes R."/>
            <person name="Keri Z."/>
            <person name="LaButti K."/>
            <person name="Lipzen A."/>
            <person name="Lombard V."/>
            <person name="Magnuson J."/>
            <person name="Maillard F."/>
            <person name="Morin E."/>
            <person name="Murat C."/>
            <person name="Nolan M."/>
            <person name="Ohm R."/>
            <person name="Pangilinan J."/>
            <person name="Pereira M."/>
            <person name="Perotto S."/>
            <person name="Peter M."/>
            <person name="Riley R."/>
            <person name="Sitrit Y."/>
            <person name="Stielow B."/>
            <person name="Szollosi G."/>
            <person name="Zifcakova L."/>
            <person name="Stursova M."/>
            <person name="Spatafora J.W."/>
            <person name="Tedersoo L."/>
            <person name="Vaario L.-M."/>
            <person name="Yamada A."/>
            <person name="Yan M."/>
            <person name="Wang P."/>
            <person name="Xu J."/>
            <person name="Bruns T."/>
            <person name="Baldrian P."/>
            <person name="Vilgalys R."/>
            <person name="Henrissat B."/>
            <person name="Grigoriev I.V."/>
            <person name="Hibbett D."/>
            <person name="Nagy L.G."/>
            <person name="Martin F.M."/>
        </authorList>
    </citation>
    <scope>NUCLEOTIDE SEQUENCE</scope>
    <source>
        <strain evidence="14">Prilba</strain>
    </source>
</reference>
<dbReference type="InterPro" id="IPR002319">
    <property type="entry name" value="Phenylalanyl-tRNA_Synthase"/>
</dbReference>
<accession>A0A9P5TCE4</accession>
<dbReference type="GO" id="GO:0009328">
    <property type="term" value="C:phenylalanine-tRNA ligase complex"/>
    <property type="evidence" value="ECO:0007669"/>
    <property type="project" value="TreeGrafter"/>
</dbReference>
<keyword evidence="11" id="KW-0030">Aminoacyl-tRNA synthetase</keyword>
<dbReference type="CDD" id="cd00496">
    <property type="entry name" value="PheRS_alpha_core"/>
    <property type="match status" value="1"/>
</dbReference>
<keyword evidence="9" id="KW-0460">Magnesium</keyword>
<comment type="similarity">
    <text evidence="2">Belongs to the class-II aminoacyl-tRNA synthetase family. Phe-tRNA synthetase alpha subunit type 2 subfamily.</text>
</comment>
<keyword evidence="7" id="KW-0547">Nucleotide-binding</keyword>
<dbReference type="GO" id="GO:0005524">
    <property type="term" value="F:ATP binding"/>
    <property type="evidence" value="ECO:0007669"/>
    <property type="project" value="UniProtKB-KW"/>
</dbReference>
<dbReference type="PROSITE" id="PS50862">
    <property type="entry name" value="AA_TRNA_LIGASE_II"/>
    <property type="match status" value="1"/>
</dbReference>
<dbReference type="EC" id="6.1.1.20" evidence="3"/>
<evidence type="ECO:0000313" key="15">
    <source>
        <dbReference type="Proteomes" id="UP000759537"/>
    </source>
</evidence>
<dbReference type="InterPro" id="IPR045864">
    <property type="entry name" value="aa-tRNA-synth_II/BPL/LPL"/>
</dbReference>
<name>A0A9P5TCE4_9AGAM</name>
<dbReference type="GO" id="GO:0005829">
    <property type="term" value="C:cytosol"/>
    <property type="evidence" value="ECO:0007669"/>
    <property type="project" value="TreeGrafter"/>
</dbReference>
<dbReference type="Proteomes" id="UP000759537">
    <property type="component" value="Unassembled WGS sequence"/>
</dbReference>
<dbReference type="Gene3D" id="1.10.10.2320">
    <property type="match status" value="1"/>
</dbReference>
<dbReference type="EMBL" id="WHVB01000003">
    <property type="protein sequence ID" value="KAF8484920.1"/>
    <property type="molecule type" value="Genomic_DNA"/>
</dbReference>
<dbReference type="NCBIfam" id="NF003210">
    <property type="entry name" value="PRK04172.1"/>
    <property type="match status" value="1"/>
</dbReference>
<dbReference type="InterPro" id="IPR006195">
    <property type="entry name" value="aa-tRNA-synth_II"/>
</dbReference>
<keyword evidence="4" id="KW-0963">Cytoplasm</keyword>
<gene>
    <name evidence="14" type="ORF">DFH94DRAFT_814700</name>
</gene>
<evidence type="ECO:0000256" key="12">
    <source>
        <dbReference type="ARBA" id="ARBA00030612"/>
    </source>
</evidence>
<proteinExistence type="inferred from homology"/>